<evidence type="ECO:0000313" key="5">
    <source>
        <dbReference type="Proteomes" id="UP000016511"/>
    </source>
</evidence>
<evidence type="ECO:0000259" key="3">
    <source>
        <dbReference type="Pfam" id="PF03061"/>
    </source>
</evidence>
<dbReference type="AlphaFoldDB" id="U1Y7I3"/>
<gene>
    <name evidence="4" type="ORF">HMPREF0083_03782</name>
</gene>
<dbReference type="InterPro" id="IPR039298">
    <property type="entry name" value="ACOT13"/>
</dbReference>
<evidence type="ECO:0000256" key="1">
    <source>
        <dbReference type="ARBA" id="ARBA00008324"/>
    </source>
</evidence>
<dbReference type="HOGENOM" id="CLU_089876_3_3_9"/>
<dbReference type="Pfam" id="PF03061">
    <property type="entry name" value="4HBT"/>
    <property type="match status" value="1"/>
</dbReference>
<dbReference type="InterPro" id="IPR029069">
    <property type="entry name" value="HotDog_dom_sf"/>
</dbReference>
<dbReference type="GO" id="GO:0047617">
    <property type="term" value="F:fatty acyl-CoA hydrolase activity"/>
    <property type="evidence" value="ECO:0007669"/>
    <property type="project" value="InterPro"/>
</dbReference>
<dbReference type="eggNOG" id="COG2050">
    <property type="taxonomic scope" value="Bacteria"/>
</dbReference>
<comment type="similarity">
    <text evidence="1">Belongs to the thioesterase PaaI family.</text>
</comment>
<dbReference type="InterPro" id="IPR003736">
    <property type="entry name" value="PAAI_dom"/>
</dbReference>
<dbReference type="Proteomes" id="UP000016511">
    <property type="component" value="Unassembled WGS sequence"/>
</dbReference>
<sequence length="138" mass="14844">MYIGVSTMPYESNNRFNHYLGIRIERNDDDGCRAVLKVRPELYNSIDGVVHGGVTGTLADVAMGHGAAPHINGVQQCVTVENKVSYLSPAKGELLIAESRVVKKGKRIIVMQAEVSTDDGTLVAIASGTYARINTPSL</sequence>
<feature type="domain" description="Thioesterase" evidence="3">
    <location>
        <begin position="48"/>
        <end position="124"/>
    </location>
</feature>
<dbReference type="PANTHER" id="PTHR21660:SF1">
    <property type="entry name" value="ACYL-COENZYME A THIOESTERASE 13"/>
    <property type="match status" value="1"/>
</dbReference>
<dbReference type="CDD" id="cd03443">
    <property type="entry name" value="PaaI_thioesterase"/>
    <property type="match status" value="1"/>
</dbReference>
<dbReference type="InterPro" id="IPR006683">
    <property type="entry name" value="Thioestr_dom"/>
</dbReference>
<dbReference type="NCBIfam" id="TIGR00369">
    <property type="entry name" value="unchar_dom_1"/>
    <property type="match status" value="1"/>
</dbReference>
<evidence type="ECO:0000256" key="2">
    <source>
        <dbReference type="ARBA" id="ARBA00022801"/>
    </source>
</evidence>
<dbReference type="PANTHER" id="PTHR21660">
    <property type="entry name" value="THIOESTERASE SUPERFAMILY MEMBER-RELATED"/>
    <property type="match status" value="1"/>
</dbReference>
<reference evidence="4 5" key="1">
    <citation type="submission" date="2013-08" db="EMBL/GenBank/DDBJ databases">
        <authorList>
            <person name="Weinstock G."/>
            <person name="Sodergren E."/>
            <person name="Wylie T."/>
            <person name="Fulton L."/>
            <person name="Fulton R."/>
            <person name="Fronick C."/>
            <person name="O'Laughlin M."/>
            <person name="Godfrey J."/>
            <person name="Miner T."/>
            <person name="Herter B."/>
            <person name="Appelbaum E."/>
            <person name="Cordes M."/>
            <person name="Lek S."/>
            <person name="Wollam A."/>
            <person name="Pepin K.H."/>
            <person name="Palsikar V.B."/>
            <person name="Mitreva M."/>
            <person name="Wilson R.K."/>
        </authorList>
    </citation>
    <scope>NUCLEOTIDE SEQUENCE [LARGE SCALE GENOMIC DNA]</scope>
    <source>
        <strain evidence="4 5">ATCC 12856</strain>
    </source>
</reference>
<proteinExistence type="inferred from homology"/>
<protein>
    <recommendedName>
        <fullName evidence="3">Thioesterase domain-containing protein</fullName>
    </recommendedName>
</protein>
<dbReference type="PATRIC" id="fig|649747.3.peg.3432"/>
<name>U1Y7I3_ANEAE</name>
<dbReference type="EMBL" id="AWSJ01000227">
    <property type="protein sequence ID" value="ERI08127.1"/>
    <property type="molecule type" value="Genomic_DNA"/>
</dbReference>
<dbReference type="SUPFAM" id="SSF54637">
    <property type="entry name" value="Thioesterase/thiol ester dehydrase-isomerase"/>
    <property type="match status" value="1"/>
</dbReference>
<keyword evidence="2" id="KW-0378">Hydrolase</keyword>
<accession>U1Y7I3</accession>
<organism evidence="4 5">
    <name type="scientific">Aneurinibacillus aneurinilyticus ATCC 12856</name>
    <dbReference type="NCBI Taxonomy" id="649747"/>
    <lineage>
        <taxon>Bacteria</taxon>
        <taxon>Bacillati</taxon>
        <taxon>Bacillota</taxon>
        <taxon>Bacilli</taxon>
        <taxon>Bacillales</taxon>
        <taxon>Paenibacillaceae</taxon>
        <taxon>Aneurinibacillus group</taxon>
        <taxon>Aneurinibacillus</taxon>
    </lineage>
</organism>
<evidence type="ECO:0000313" key="4">
    <source>
        <dbReference type="EMBL" id="ERI08127.1"/>
    </source>
</evidence>
<dbReference type="STRING" id="649747.HMPREF0083_03782"/>
<dbReference type="Gene3D" id="3.10.129.10">
    <property type="entry name" value="Hotdog Thioesterase"/>
    <property type="match status" value="1"/>
</dbReference>
<keyword evidence="5" id="KW-1185">Reference proteome</keyword>
<comment type="caution">
    <text evidence="4">The sequence shown here is derived from an EMBL/GenBank/DDBJ whole genome shotgun (WGS) entry which is preliminary data.</text>
</comment>